<dbReference type="Pfam" id="PF14518">
    <property type="entry name" value="Haem_oxygenas_2"/>
    <property type="match status" value="1"/>
</dbReference>
<keyword evidence="2" id="KW-1185">Reference proteome</keyword>
<dbReference type="Proteomes" id="UP000265719">
    <property type="component" value="Chromosome"/>
</dbReference>
<dbReference type="EMBL" id="CP063196">
    <property type="protein sequence ID" value="UOE18565.1"/>
    <property type="molecule type" value="Genomic_DNA"/>
</dbReference>
<dbReference type="Gene3D" id="1.20.910.10">
    <property type="entry name" value="Heme oxygenase-like"/>
    <property type="match status" value="1"/>
</dbReference>
<proteinExistence type="predicted"/>
<dbReference type="InterPro" id="IPR016084">
    <property type="entry name" value="Haem_Oase-like_multi-hlx"/>
</dbReference>
<accession>A0A399G095</accession>
<dbReference type="RefSeq" id="WP_068688069.1">
    <property type="nucleotide sequence ID" value="NZ_CP063196.1"/>
</dbReference>
<evidence type="ECO:0000313" key="2">
    <source>
        <dbReference type="Proteomes" id="UP000265719"/>
    </source>
</evidence>
<protein>
    <submittedName>
        <fullName evidence="1">Iron-containing redox enzyme family protein</fullName>
    </submittedName>
</protein>
<reference evidence="1" key="1">
    <citation type="submission" date="2020-10" db="EMBL/GenBank/DDBJ databases">
        <title>De novo genome project of the cellulose decomposer Thermobifida halotolerans type strain.</title>
        <authorList>
            <person name="Nagy I."/>
            <person name="Horvath B."/>
            <person name="Kukolya J."/>
            <person name="Nagy I."/>
            <person name="Orsini M."/>
        </authorList>
    </citation>
    <scope>NUCLEOTIDE SEQUENCE</scope>
    <source>
        <strain evidence="1">DSM 44931</strain>
    </source>
</reference>
<organism evidence="1 2">
    <name type="scientific">Thermobifida halotolerans</name>
    <dbReference type="NCBI Taxonomy" id="483545"/>
    <lineage>
        <taxon>Bacteria</taxon>
        <taxon>Bacillati</taxon>
        <taxon>Actinomycetota</taxon>
        <taxon>Actinomycetes</taxon>
        <taxon>Streptosporangiales</taxon>
        <taxon>Nocardiopsidaceae</taxon>
        <taxon>Thermobifida</taxon>
    </lineage>
</organism>
<evidence type="ECO:0000313" key="1">
    <source>
        <dbReference type="EMBL" id="UOE18565.1"/>
    </source>
</evidence>
<name>A0A399G095_9ACTN</name>
<dbReference type="AlphaFoldDB" id="A0A399G095"/>
<sequence length="291" mass="33146">MTTSTTRDTDARHRSADIDQKKLYRHYRSVPDTEDYARMLELERNWIIPRVQEFESRAPHFATRGDLLKALRERHAAEEAEIGESESHRFLAEEATMEQFKKVVAEFAVDGLTESQSLLPIVPRLPYRSGMAVFRVLIDELGCGNEQQAHSQLYRDLLTELGMSTDLEHYVEEAGPESLAYVNLFYWLTSRAPAPDYFLGAYAYFEASVLYGFRGFARAAERLGIHKHAYYTEHLYIDSYHSQQMRIAIRAMDEEVGLDTAKVWAGVEITSAIVDEANEAAIARARGVTAP</sequence>
<dbReference type="SMART" id="SM01236">
    <property type="entry name" value="Haem_oxygenase_2"/>
    <property type="match status" value="1"/>
</dbReference>
<dbReference type="KEGG" id="thao:NI17_017325"/>
<dbReference type="SUPFAM" id="SSF48613">
    <property type="entry name" value="Heme oxygenase-like"/>
    <property type="match status" value="1"/>
</dbReference>
<dbReference type="OrthoDB" id="3444510at2"/>
<gene>
    <name evidence="1" type="ORF">NI17_017325</name>
</gene>